<dbReference type="AlphaFoldDB" id="A0A9E2P1J4"/>
<dbReference type="SUPFAM" id="SSF46689">
    <property type="entry name" value="Homeodomain-like"/>
    <property type="match status" value="1"/>
</dbReference>
<dbReference type="InterPro" id="IPR018060">
    <property type="entry name" value="HTH_AraC"/>
</dbReference>
<keyword evidence="2" id="KW-0238">DNA-binding</keyword>
<reference evidence="5" key="2">
    <citation type="submission" date="2021-04" db="EMBL/GenBank/DDBJ databases">
        <authorList>
            <person name="Gilroy R."/>
        </authorList>
    </citation>
    <scope>NUCLEOTIDE SEQUENCE</scope>
    <source>
        <strain evidence="5">G3-2149</strain>
    </source>
</reference>
<dbReference type="Pfam" id="PF12833">
    <property type="entry name" value="HTH_18"/>
    <property type="match status" value="1"/>
</dbReference>
<name>A0A9E2P1J4_9BACT</name>
<dbReference type="EMBL" id="JAHLFU010000200">
    <property type="protein sequence ID" value="MBU3854044.1"/>
    <property type="molecule type" value="Genomic_DNA"/>
</dbReference>
<dbReference type="InterPro" id="IPR009057">
    <property type="entry name" value="Homeodomain-like_sf"/>
</dbReference>
<dbReference type="PANTHER" id="PTHR43280:SF32">
    <property type="entry name" value="TRANSCRIPTIONAL REGULATORY PROTEIN"/>
    <property type="match status" value="1"/>
</dbReference>
<dbReference type="Gene3D" id="1.10.10.60">
    <property type="entry name" value="Homeodomain-like"/>
    <property type="match status" value="1"/>
</dbReference>
<evidence type="ECO:0000256" key="3">
    <source>
        <dbReference type="ARBA" id="ARBA00023163"/>
    </source>
</evidence>
<gene>
    <name evidence="5" type="ORF">H9789_09590</name>
</gene>
<evidence type="ECO:0000313" key="5">
    <source>
        <dbReference type="EMBL" id="MBU3854044.1"/>
    </source>
</evidence>
<evidence type="ECO:0000259" key="4">
    <source>
        <dbReference type="PROSITE" id="PS01124"/>
    </source>
</evidence>
<protein>
    <submittedName>
        <fullName evidence="5">Helix-turn-helix domain-containing protein</fullName>
    </submittedName>
</protein>
<organism evidence="5 6">
    <name type="scientific">Candidatus Paraprevotella stercoravium</name>
    <dbReference type="NCBI Taxonomy" id="2838725"/>
    <lineage>
        <taxon>Bacteria</taxon>
        <taxon>Pseudomonadati</taxon>
        <taxon>Bacteroidota</taxon>
        <taxon>Bacteroidia</taxon>
        <taxon>Bacteroidales</taxon>
        <taxon>Prevotellaceae</taxon>
        <taxon>Paraprevotella</taxon>
    </lineage>
</organism>
<feature type="domain" description="HTH araC/xylS-type" evidence="4">
    <location>
        <begin position="208"/>
        <end position="306"/>
    </location>
</feature>
<reference evidence="5" key="1">
    <citation type="journal article" date="2021" name="PeerJ">
        <title>Extensive microbial diversity within the chicken gut microbiome revealed by metagenomics and culture.</title>
        <authorList>
            <person name="Gilroy R."/>
            <person name="Ravi A."/>
            <person name="Getino M."/>
            <person name="Pursley I."/>
            <person name="Horton D.L."/>
            <person name="Alikhan N.F."/>
            <person name="Baker D."/>
            <person name="Gharbi K."/>
            <person name="Hall N."/>
            <person name="Watson M."/>
            <person name="Adriaenssens E.M."/>
            <person name="Foster-Nyarko E."/>
            <person name="Jarju S."/>
            <person name="Secka A."/>
            <person name="Antonio M."/>
            <person name="Oren A."/>
            <person name="Chaudhuri R.R."/>
            <person name="La Ragione R."/>
            <person name="Hildebrand F."/>
            <person name="Pallen M.J."/>
        </authorList>
    </citation>
    <scope>NUCLEOTIDE SEQUENCE</scope>
    <source>
        <strain evidence="5">G3-2149</strain>
    </source>
</reference>
<accession>A0A9E2P1J4</accession>
<dbReference type="SMART" id="SM00342">
    <property type="entry name" value="HTH_ARAC"/>
    <property type="match status" value="1"/>
</dbReference>
<evidence type="ECO:0000256" key="1">
    <source>
        <dbReference type="ARBA" id="ARBA00023015"/>
    </source>
</evidence>
<proteinExistence type="predicted"/>
<dbReference type="PROSITE" id="PS01124">
    <property type="entry name" value="HTH_ARAC_FAMILY_2"/>
    <property type="match status" value="1"/>
</dbReference>
<dbReference type="GO" id="GO:0043565">
    <property type="term" value="F:sequence-specific DNA binding"/>
    <property type="evidence" value="ECO:0007669"/>
    <property type="project" value="InterPro"/>
</dbReference>
<evidence type="ECO:0000313" key="6">
    <source>
        <dbReference type="Proteomes" id="UP000823865"/>
    </source>
</evidence>
<dbReference type="Proteomes" id="UP000823865">
    <property type="component" value="Unassembled WGS sequence"/>
</dbReference>
<dbReference type="PANTHER" id="PTHR43280">
    <property type="entry name" value="ARAC-FAMILY TRANSCRIPTIONAL REGULATOR"/>
    <property type="match status" value="1"/>
</dbReference>
<comment type="caution">
    <text evidence="5">The sequence shown here is derived from an EMBL/GenBank/DDBJ whole genome shotgun (WGS) entry which is preliminary data.</text>
</comment>
<keyword evidence="1" id="KW-0805">Transcription regulation</keyword>
<sequence length="308" mass="35957">MNHSKKTTSAFQHLNLINLSVLKEAVHLDNELILIDNFDLSNTSSDESLFFTQYPVKLSFTVVIIIFSGSMHYRINLEEFWAYSNDLITVQKGAIGEFLHSSPDLQVAVIAFSNELFHMNDHPEVAMKMQQMLYENPVKHISGESLKEIHMIYELMKKKIVETDNPFQKEILQGYVRALMYTILHKLLETLQQVPAYIQNNRQHEIYMQFIREVQRNYQKERSVAYYADRLCITPKYLSQTVLKASGRLAGEWISDYVILEAKALIKSHSYTVQQISEILHFPNQSFFGRYFKKKVGCTPKAYQKNIR</sequence>
<evidence type="ECO:0000256" key="2">
    <source>
        <dbReference type="ARBA" id="ARBA00023125"/>
    </source>
</evidence>
<keyword evidence="3" id="KW-0804">Transcription</keyword>
<dbReference type="GO" id="GO:0003700">
    <property type="term" value="F:DNA-binding transcription factor activity"/>
    <property type="evidence" value="ECO:0007669"/>
    <property type="project" value="InterPro"/>
</dbReference>